<keyword evidence="1" id="KW-1133">Transmembrane helix</keyword>
<sequence>MTKEIRLLTGRHAGARIKLNPTLTRIGNDDAADIQISDWDLPAMHLSHHEDGRLSIAALTADAPAVMLDDFVPQRFGTIVLCAGDADAAWPSDIALLETLLAPAPAAEAPALTAALETPPVRAGAPRKHHTLRNAGLAGAALVAIGCAGIALPAVLQPRVSAGAAHGGAPRITAEMLEATLARLKLADVEVKTEDGRFAIVGVVPDSASEAMARNALERIAPNRLVWRIGCIDQITRDLQESLHDPALTVRYLGDRQFAVAGVAKHADAARQTLEQVSGDLVPMVTRIALQFTPDDRMAAPADVESLLAVDDLQYMVSSDGTKHFVDPHTTQPHTLN</sequence>
<dbReference type="AlphaFoldDB" id="A0A4U1ID16"/>
<organism evidence="2 3">
    <name type="scientific">Trinickia terrae</name>
    <dbReference type="NCBI Taxonomy" id="2571161"/>
    <lineage>
        <taxon>Bacteria</taxon>
        <taxon>Pseudomonadati</taxon>
        <taxon>Pseudomonadota</taxon>
        <taxon>Betaproteobacteria</taxon>
        <taxon>Burkholderiales</taxon>
        <taxon>Burkholderiaceae</taxon>
        <taxon>Trinickia</taxon>
    </lineage>
</organism>
<protein>
    <submittedName>
        <fullName evidence="2">Uncharacterized protein</fullName>
    </submittedName>
</protein>
<keyword evidence="1" id="KW-0812">Transmembrane</keyword>
<feature type="transmembrane region" description="Helical" evidence="1">
    <location>
        <begin position="135"/>
        <end position="156"/>
    </location>
</feature>
<name>A0A4U1ID16_9BURK</name>
<dbReference type="Proteomes" id="UP000305539">
    <property type="component" value="Unassembled WGS sequence"/>
</dbReference>
<dbReference type="EMBL" id="SWJE01000002">
    <property type="protein sequence ID" value="TKC91524.1"/>
    <property type="molecule type" value="Genomic_DNA"/>
</dbReference>
<keyword evidence="3" id="KW-1185">Reference proteome</keyword>
<dbReference type="OrthoDB" id="5995712at2"/>
<accession>A0A4U1ID16</accession>
<proteinExistence type="predicted"/>
<dbReference type="NCBIfam" id="NF041525">
    <property type="entry name" value="HrpD5"/>
    <property type="match status" value="1"/>
</dbReference>
<dbReference type="RefSeq" id="WP_136892562.1">
    <property type="nucleotide sequence ID" value="NZ_SWJE01000002.1"/>
</dbReference>
<dbReference type="InterPro" id="IPR048200">
    <property type="entry name" value="HrpD5-like"/>
</dbReference>
<evidence type="ECO:0000313" key="3">
    <source>
        <dbReference type="Proteomes" id="UP000305539"/>
    </source>
</evidence>
<comment type="caution">
    <text evidence="2">The sequence shown here is derived from an EMBL/GenBank/DDBJ whole genome shotgun (WGS) entry which is preliminary data.</text>
</comment>
<gene>
    <name evidence="2" type="ORF">FAZ69_03460</name>
</gene>
<keyword evidence="1" id="KW-0472">Membrane</keyword>
<evidence type="ECO:0000313" key="2">
    <source>
        <dbReference type="EMBL" id="TKC91524.1"/>
    </source>
</evidence>
<reference evidence="2 3" key="1">
    <citation type="submission" date="2019-04" db="EMBL/GenBank/DDBJ databases">
        <title>Trinickia sp. 7GSK02, isolated from subtropical forest soil.</title>
        <authorList>
            <person name="Gao Z.-H."/>
            <person name="Qiu L.-H."/>
        </authorList>
    </citation>
    <scope>NUCLEOTIDE SEQUENCE [LARGE SCALE GENOMIC DNA]</scope>
    <source>
        <strain evidence="2 3">7GSK02</strain>
    </source>
</reference>
<evidence type="ECO:0000256" key="1">
    <source>
        <dbReference type="SAM" id="Phobius"/>
    </source>
</evidence>